<protein>
    <submittedName>
        <fullName evidence="1">Uncharacterized protein</fullName>
    </submittedName>
</protein>
<evidence type="ECO:0000313" key="2">
    <source>
        <dbReference type="Proteomes" id="UP000030746"/>
    </source>
</evidence>
<dbReference type="RefSeq" id="XP_009066061.1">
    <property type="nucleotide sequence ID" value="XM_009067813.1"/>
</dbReference>
<reference evidence="1 2" key="1">
    <citation type="journal article" date="2013" name="Nature">
        <title>Insights into bilaterian evolution from three spiralian genomes.</title>
        <authorList>
            <person name="Simakov O."/>
            <person name="Marletaz F."/>
            <person name="Cho S.J."/>
            <person name="Edsinger-Gonzales E."/>
            <person name="Havlak P."/>
            <person name="Hellsten U."/>
            <person name="Kuo D.H."/>
            <person name="Larsson T."/>
            <person name="Lv J."/>
            <person name="Arendt D."/>
            <person name="Savage R."/>
            <person name="Osoegawa K."/>
            <person name="de Jong P."/>
            <person name="Grimwood J."/>
            <person name="Chapman J.A."/>
            <person name="Shapiro H."/>
            <person name="Aerts A."/>
            <person name="Otillar R.P."/>
            <person name="Terry A.Y."/>
            <person name="Boore J.L."/>
            <person name="Grigoriev I.V."/>
            <person name="Lindberg D.R."/>
            <person name="Seaver E.C."/>
            <person name="Weisblat D.A."/>
            <person name="Putnam N.H."/>
            <person name="Rokhsar D.S."/>
        </authorList>
    </citation>
    <scope>NUCLEOTIDE SEQUENCE [LARGE SCALE GENOMIC DNA]</scope>
</reference>
<keyword evidence="2" id="KW-1185">Reference proteome</keyword>
<evidence type="ECO:0000313" key="1">
    <source>
        <dbReference type="EMBL" id="ESO83306.1"/>
    </source>
</evidence>
<dbReference type="HOGENOM" id="CLU_1724390_0_0_1"/>
<accession>V3ZQY2</accession>
<dbReference type="Proteomes" id="UP000030746">
    <property type="component" value="Unassembled WGS sequence"/>
</dbReference>
<dbReference type="GeneID" id="20241162"/>
<dbReference type="EMBL" id="KB203738">
    <property type="protein sequence ID" value="ESO83306.1"/>
    <property type="molecule type" value="Genomic_DNA"/>
</dbReference>
<dbReference type="CTD" id="20241162"/>
<proteinExistence type="predicted"/>
<sequence>MACMSLQISYSQMKNRCSGAYSTDEEHLVRNRWDETNEEPQTKSTEEDGFSALIWRFCIAVSGNSIAVFAIGFEIHHSDDHQSTVYTDRASAYQNKVLMVWRRSSQGRLTLLHKAILISHHLESLFLKVLMVTRLERVNRMVIYPPATALPQ</sequence>
<dbReference type="AlphaFoldDB" id="V3ZQY2"/>
<name>V3ZQY2_LOTGI</name>
<organism evidence="1 2">
    <name type="scientific">Lottia gigantea</name>
    <name type="common">Giant owl limpet</name>
    <dbReference type="NCBI Taxonomy" id="225164"/>
    <lineage>
        <taxon>Eukaryota</taxon>
        <taxon>Metazoa</taxon>
        <taxon>Spiralia</taxon>
        <taxon>Lophotrochozoa</taxon>
        <taxon>Mollusca</taxon>
        <taxon>Gastropoda</taxon>
        <taxon>Patellogastropoda</taxon>
        <taxon>Lottioidea</taxon>
        <taxon>Lottiidae</taxon>
        <taxon>Lottia</taxon>
    </lineage>
</organism>
<gene>
    <name evidence="1" type="ORF">LOTGIDRAFT_169530</name>
</gene>
<dbReference type="KEGG" id="lgi:LOTGIDRAFT_169530"/>